<comment type="caution">
    <text evidence="4">The sequence shown here is derived from an EMBL/GenBank/DDBJ whole genome shotgun (WGS) entry which is preliminary data.</text>
</comment>
<keyword evidence="1 2" id="KW-0732">Signal</keyword>
<dbReference type="NCBIfam" id="TIGR04183">
    <property type="entry name" value="Por_Secre_tail"/>
    <property type="match status" value="1"/>
</dbReference>
<dbReference type="EMBL" id="BAABJH010000007">
    <property type="protein sequence ID" value="GAA4900598.1"/>
    <property type="molecule type" value="Genomic_DNA"/>
</dbReference>
<feature type="signal peptide" evidence="2">
    <location>
        <begin position="1"/>
        <end position="18"/>
    </location>
</feature>
<reference evidence="5" key="1">
    <citation type="journal article" date="2019" name="Int. J. Syst. Evol. Microbiol.">
        <title>The Global Catalogue of Microorganisms (GCM) 10K type strain sequencing project: providing services to taxonomists for standard genome sequencing and annotation.</title>
        <authorList>
            <consortium name="The Broad Institute Genomics Platform"/>
            <consortium name="The Broad Institute Genome Sequencing Center for Infectious Disease"/>
            <person name="Wu L."/>
            <person name="Ma J."/>
        </authorList>
    </citation>
    <scope>NUCLEOTIDE SEQUENCE [LARGE SCALE GENOMIC DNA]</scope>
    <source>
        <strain evidence="5">JCM 18274</strain>
    </source>
</reference>
<evidence type="ECO:0000256" key="2">
    <source>
        <dbReference type="SAM" id="SignalP"/>
    </source>
</evidence>
<evidence type="ECO:0000313" key="4">
    <source>
        <dbReference type="EMBL" id="GAA4900598.1"/>
    </source>
</evidence>
<evidence type="ECO:0000256" key="1">
    <source>
        <dbReference type="ARBA" id="ARBA00022729"/>
    </source>
</evidence>
<evidence type="ECO:0000259" key="3">
    <source>
        <dbReference type="Pfam" id="PF18962"/>
    </source>
</evidence>
<sequence length="242" mass="26361">MKKILLAFIFLGIFSSNAQIRIKMLDPTNNTVVIHNYGGSTINISSYWFCNFPAYASISSMTVNSGSTNLASGEEVNITSSINFDASDGEFGLYTTNASGFTNDMIDYLQWGSFGHQREPVANAANIWVAGTFISVSPPFEYTGTGSENGVSNWASTLSIDNFSLNNLSIYPNPSANYIHLKLPKAISKATVNVYDMLGKEVYSTTTILNDEKINIANLNSGIYLLKVSALGKAKTKRIIKL</sequence>
<evidence type="ECO:0000313" key="5">
    <source>
        <dbReference type="Proteomes" id="UP001500433"/>
    </source>
</evidence>
<proteinExistence type="predicted"/>
<name>A0ABP9FG67_9FLAO</name>
<dbReference type="RefSeq" id="WP_345274768.1">
    <property type="nucleotide sequence ID" value="NZ_BAABJH010000007.1"/>
</dbReference>
<organism evidence="4 5">
    <name type="scientific">Flaviramulus aquimarinus</name>
    <dbReference type="NCBI Taxonomy" id="1170456"/>
    <lineage>
        <taxon>Bacteria</taxon>
        <taxon>Pseudomonadati</taxon>
        <taxon>Bacteroidota</taxon>
        <taxon>Flavobacteriia</taxon>
        <taxon>Flavobacteriales</taxon>
        <taxon>Flavobacteriaceae</taxon>
        <taxon>Flaviramulus</taxon>
    </lineage>
</organism>
<feature type="chain" id="PRO_5045628574" description="Secretion system C-terminal sorting domain-containing protein" evidence="2">
    <location>
        <begin position="19"/>
        <end position="242"/>
    </location>
</feature>
<accession>A0ABP9FG67</accession>
<gene>
    <name evidence="4" type="ORF">GCM10023311_27800</name>
</gene>
<dbReference type="Pfam" id="PF18962">
    <property type="entry name" value="Por_Secre_tail"/>
    <property type="match status" value="1"/>
</dbReference>
<dbReference type="InterPro" id="IPR026444">
    <property type="entry name" value="Secre_tail"/>
</dbReference>
<protein>
    <recommendedName>
        <fullName evidence="3">Secretion system C-terminal sorting domain-containing protein</fullName>
    </recommendedName>
</protein>
<keyword evidence="5" id="KW-1185">Reference proteome</keyword>
<dbReference type="Proteomes" id="UP001500433">
    <property type="component" value="Unassembled WGS sequence"/>
</dbReference>
<feature type="domain" description="Secretion system C-terminal sorting" evidence="3">
    <location>
        <begin position="170"/>
        <end position="240"/>
    </location>
</feature>